<reference evidence="1 3" key="1">
    <citation type="submission" date="2020-08" db="EMBL/GenBank/DDBJ databases">
        <title>Sequencing the genomes of 1000 actinobacteria strains.</title>
        <authorList>
            <person name="Klenk H.-P."/>
        </authorList>
    </citation>
    <scope>NUCLEOTIDE SEQUENCE [LARGE SCALE GENOMIC DNA]</scope>
    <source>
        <strain evidence="1 3">DSM 102030</strain>
    </source>
</reference>
<comment type="caution">
    <text evidence="1">The sequence shown here is derived from an EMBL/GenBank/DDBJ whole genome shotgun (WGS) entry which is preliminary data.</text>
</comment>
<dbReference type="Proteomes" id="UP000523007">
    <property type="component" value="Unassembled WGS sequence"/>
</dbReference>
<evidence type="ECO:0000313" key="2">
    <source>
        <dbReference type="EMBL" id="MBB4934840.1"/>
    </source>
</evidence>
<organism evidence="1 3">
    <name type="scientific">Lipingzhangella halophila</name>
    <dbReference type="NCBI Taxonomy" id="1783352"/>
    <lineage>
        <taxon>Bacteria</taxon>
        <taxon>Bacillati</taxon>
        <taxon>Actinomycetota</taxon>
        <taxon>Actinomycetes</taxon>
        <taxon>Streptosporangiales</taxon>
        <taxon>Nocardiopsidaceae</taxon>
        <taxon>Lipingzhangella</taxon>
    </lineage>
</organism>
<dbReference type="AlphaFoldDB" id="A0A7W7RMD7"/>
<dbReference type="EMBL" id="JACHJT010000002">
    <property type="protein sequence ID" value="MBB4934840.1"/>
    <property type="molecule type" value="Genomic_DNA"/>
</dbReference>
<gene>
    <name evidence="1" type="ORF">F4561_005252</name>
    <name evidence="2" type="ORF">F4561_005734</name>
</gene>
<evidence type="ECO:0000313" key="3">
    <source>
        <dbReference type="Proteomes" id="UP000523007"/>
    </source>
</evidence>
<keyword evidence="3" id="KW-1185">Reference proteome</keyword>
<evidence type="ECO:0000313" key="1">
    <source>
        <dbReference type="EMBL" id="MBB4934432.1"/>
    </source>
</evidence>
<dbReference type="EMBL" id="JACHJT010000001">
    <property type="protein sequence ID" value="MBB4934432.1"/>
    <property type="molecule type" value="Genomic_DNA"/>
</dbReference>
<proteinExistence type="predicted"/>
<sequence length="192" mass="21922">MPMGLEWLIHNADRRGAEGMFFHVHNESLFDMSAPTVRVVMSLNAQWYELMWRGEKTHEFRRRYLSGAPTQWFVYLTAPDSRMCAVIDLDIAIEDTPENIAQLAERMRPGNGETVLPYLARDGKELGYALPIRRVREFEGFSADELDQMLDGSFTAPQGYTLVDRHPAWQAVCDKLVSTPIVRETTIEGTTP</sequence>
<dbReference type="RefSeq" id="WP_246437290.1">
    <property type="nucleotide sequence ID" value="NZ_JACHJT010000001.1"/>
</dbReference>
<name>A0A7W7RMD7_9ACTN</name>
<accession>A0A7W7RMD7</accession>
<protein>
    <submittedName>
        <fullName evidence="1">Putative transcriptional regulator</fullName>
    </submittedName>
</protein>